<sequence>MPKYEVVSAVRAAGKLHREGEIVELDEVVADGLVDLGRLAPAKAAAKPAGKAGAKSDEGEPDKG</sequence>
<dbReference type="KEGG" id="rce:RC1_1118"/>
<evidence type="ECO:0000256" key="1">
    <source>
        <dbReference type="SAM" id="MobiDB-lite"/>
    </source>
</evidence>
<dbReference type="HOGENOM" id="CLU_2864863_0_0_5"/>
<feature type="compositionally biased region" description="Basic and acidic residues" evidence="1">
    <location>
        <begin position="54"/>
        <end position="64"/>
    </location>
</feature>
<feature type="compositionally biased region" description="Low complexity" evidence="1">
    <location>
        <begin position="42"/>
        <end position="53"/>
    </location>
</feature>
<keyword evidence="3" id="KW-1185">Reference proteome</keyword>
<feature type="region of interest" description="Disordered" evidence="1">
    <location>
        <begin position="42"/>
        <end position="64"/>
    </location>
</feature>
<dbReference type="Proteomes" id="UP000001591">
    <property type="component" value="Chromosome"/>
</dbReference>
<protein>
    <submittedName>
        <fullName evidence="2">Uncharacterized protein</fullName>
    </submittedName>
</protein>
<reference evidence="2 3" key="1">
    <citation type="journal article" date="2010" name="BMC Genomics">
        <title>Metabolic flexibility revealed in the genome of the cyst-forming alpha-1 proteobacterium Rhodospirillum centenum.</title>
        <authorList>
            <person name="Lu Y.K."/>
            <person name="Marden J."/>
            <person name="Han M."/>
            <person name="Swingley W.D."/>
            <person name="Mastrian S.D."/>
            <person name="Chowdhury S.R."/>
            <person name="Hao J."/>
            <person name="Helmy T."/>
            <person name="Kim S."/>
            <person name="Kurdoglu A.A."/>
            <person name="Matthies H.J."/>
            <person name="Rollo D."/>
            <person name="Stothard P."/>
            <person name="Blankenship R.E."/>
            <person name="Bauer C.E."/>
            <person name="Touchman J.W."/>
        </authorList>
    </citation>
    <scope>NUCLEOTIDE SEQUENCE [LARGE SCALE GENOMIC DNA]</scope>
    <source>
        <strain evidence="3">ATCC 51521 / SW</strain>
    </source>
</reference>
<name>B6IMF5_RHOCS</name>
<evidence type="ECO:0000313" key="2">
    <source>
        <dbReference type="EMBL" id="ACI98534.1"/>
    </source>
</evidence>
<dbReference type="STRING" id="414684.RC1_1118"/>
<gene>
    <name evidence="2" type="ordered locus">RC1_1118</name>
</gene>
<evidence type="ECO:0000313" key="3">
    <source>
        <dbReference type="Proteomes" id="UP000001591"/>
    </source>
</evidence>
<accession>B6IMF5</accession>
<dbReference type="RefSeq" id="WP_012566323.1">
    <property type="nucleotide sequence ID" value="NC_011420.2"/>
</dbReference>
<organism evidence="2 3">
    <name type="scientific">Rhodospirillum centenum (strain ATCC 51521 / SW)</name>
    <dbReference type="NCBI Taxonomy" id="414684"/>
    <lineage>
        <taxon>Bacteria</taxon>
        <taxon>Pseudomonadati</taxon>
        <taxon>Pseudomonadota</taxon>
        <taxon>Alphaproteobacteria</taxon>
        <taxon>Rhodospirillales</taxon>
        <taxon>Rhodospirillaceae</taxon>
        <taxon>Rhodospirillum</taxon>
    </lineage>
</organism>
<proteinExistence type="predicted"/>
<dbReference type="AlphaFoldDB" id="B6IMF5"/>
<dbReference type="EMBL" id="CP000613">
    <property type="protein sequence ID" value="ACI98534.1"/>
    <property type="molecule type" value="Genomic_DNA"/>
</dbReference>